<proteinExistence type="predicted"/>
<dbReference type="Gene3D" id="1.10.8.60">
    <property type="match status" value="1"/>
</dbReference>
<dbReference type="Gene3D" id="1.10.10.60">
    <property type="entry name" value="Homeodomain-like"/>
    <property type="match status" value="1"/>
</dbReference>
<comment type="caution">
    <text evidence="9">The sequence shown here is derived from an EMBL/GenBank/DDBJ whole genome shotgun (WGS) entry which is preliminary data.</text>
</comment>
<dbReference type="PROSITE" id="PS00676">
    <property type="entry name" value="SIGMA54_INTERACT_2"/>
    <property type="match status" value="1"/>
</dbReference>
<evidence type="ECO:0000256" key="2">
    <source>
        <dbReference type="ARBA" id="ARBA00022840"/>
    </source>
</evidence>
<gene>
    <name evidence="9" type="ORF">FHP88_10635</name>
</gene>
<dbReference type="Pfam" id="PF00158">
    <property type="entry name" value="Sigma54_activat"/>
    <property type="match status" value="1"/>
</dbReference>
<dbReference type="InterPro" id="IPR011006">
    <property type="entry name" value="CheY-like_superfamily"/>
</dbReference>
<evidence type="ECO:0000256" key="5">
    <source>
        <dbReference type="ARBA" id="ARBA00023163"/>
    </source>
</evidence>
<dbReference type="RefSeq" id="WP_144359041.1">
    <property type="nucleotide sequence ID" value="NZ_VMNH01000011.1"/>
</dbReference>
<dbReference type="SUPFAM" id="SSF46689">
    <property type="entry name" value="Homeodomain-like"/>
    <property type="match status" value="1"/>
</dbReference>
<feature type="domain" description="Response regulatory" evidence="8">
    <location>
        <begin position="6"/>
        <end position="120"/>
    </location>
</feature>
<dbReference type="SMART" id="SM00382">
    <property type="entry name" value="AAA"/>
    <property type="match status" value="1"/>
</dbReference>
<dbReference type="InterPro" id="IPR002197">
    <property type="entry name" value="HTH_Fis"/>
</dbReference>
<keyword evidence="2" id="KW-0067">ATP-binding</keyword>
<dbReference type="GO" id="GO:0006355">
    <property type="term" value="P:regulation of DNA-templated transcription"/>
    <property type="evidence" value="ECO:0007669"/>
    <property type="project" value="InterPro"/>
</dbReference>
<dbReference type="PROSITE" id="PS00688">
    <property type="entry name" value="SIGMA54_INTERACT_3"/>
    <property type="match status" value="1"/>
</dbReference>
<dbReference type="GO" id="GO:0005524">
    <property type="term" value="F:ATP binding"/>
    <property type="evidence" value="ECO:0007669"/>
    <property type="project" value="UniProtKB-KW"/>
</dbReference>
<dbReference type="InterPro" id="IPR058031">
    <property type="entry name" value="AAA_lid_NorR"/>
</dbReference>
<dbReference type="PROSITE" id="PS50110">
    <property type="entry name" value="RESPONSE_REGULATORY"/>
    <property type="match status" value="1"/>
</dbReference>
<dbReference type="CDD" id="cd17596">
    <property type="entry name" value="REC_HupR"/>
    <property type="match status" value="1"/>
</dbReference>
<evidence type="ECO:0000256" key="6">
    <source>
        <dbReference type="PROSITE-ProRule" id="PRU00169"/>
    </source>
</evidence>
<dbReference type="SUPFAM" id="SSF52540">
    <property type="entry name" value="P-loop containing nucleoside triphosphate hydrolases"/>
    <property type="match status" value="1"/>
</dbReference>
<dbReference type="Pfam" id="PF25601">
    <property type="entry name" value="AAA_lid_14"/>
    <property type="match status" value="1"/>
</dbReference>
<dbReference type="CDD" id="cd00009">
    <property type="entry name" value="AAA"/>
    <property type="match status" value="1"/>
</dbReference>
<dbReference type="InterPro" id="IPR009057">
    <property type="entry name" value="Homeodomain-like_sf"/>
</dbReference>
<dbReference type="Gene3D" id="3.40.50.2300">
    <property type="match status" value="1"/>
</dbReference>
<dbReference type="Pfam" id="PF00072">
    <property type="entry name" value="Response_reg"/>
    <property type="match status" value="1"/>
</dbReference>
<keyword evidence="10" id="KW-1185">Reference proteome</keyword>
<dbReference type="EMBL" id="VMNH01000011">
    <property type="protein sequence ID" value="TVO74218.1"/>
    <property type="molecule type" value="Genomic_DNA"/>
</dbReference>
<dbReference type="GO" id="GO:0000160">
    <property type="term" value="P:phosphorelay signal transduction system"/>
    <property type="evidence" value="ECO:0007669"/>
    <property type="project" value="InterPro"/>
</dbReference>
<dbReference type="Pfam" id="PF02954">
    <property type="entry name" value="HTH_8"/>
    <property type="match status" value="1"/>
</dbReference>
<feature type="modified residue" description="4-aspartylphosphate" evidence="6">
    <location>
        <position position="54"/>
    </location>
</feature>
<keyword evidence="1" id="KW-0547">Nucleotide-binding</keyword>
<dbReference type="AlphaFoldDB" id="A0A558DNG1"/>
<dbReference type="OrthoDB" id="9804019at2"/>
<keyword evidence="3" id="KW-0805">Transcription regulation</keyword>
<evidence type="ECO:0000259" key="8">
    <source>
        <dbReference type="PROSITE" id="PS50110"/>
    </source>
</evidence>
<keyword evidence="6" id="KW-0597">Phosphoprotein</keyword>
<dbReference type="InterPro" id="IPR027417">
    <property type="entry name" value="P-loop_NTPase"/>
</dbReference>
<dbReference type="InterPro" id="IPR001789">
    <property type="entry name" value="Sig_transdc_resp-reg_receiver"/>
</dbReference>
<dbReference type="PRINTS" id="PR01590">
    <property type="entry name" value="HTHFIS"/>
</dbReference>
<evidence type="ECO:0000256" key="3">
    <source>
        <dbReference type="ARBA" id="ARBA00023015"/>
    </source>
</evidence>
<dbReference type="SUPFAM" id="SSF52172">
    <property type="entry name" value="CheY-like"/>
    <property type="match status" value="1"/>
</dbReference>
<dbReference type="PROSITE" id="PS50045">
    <property type="entry name" value="SIGMA54_INTERACT_4"/>
    <property type="match status" value="1"/>
</dbReference>
<dbReference type="InterPro" id="IPR025943">
    <property type="entry name" value="Sigma_54_int_dom_ATP-bd_2"/>
</dbReference>
<evidence type="ECO:0000256" key="4">
    <source>
        <dbReference type="ARBA" id="ARBA00023125"/>
    </source>
</evidence>
<evidence type="ECO:0000313" key="9">
    <source>
        <dbReference type="EMBL" id="TVO74218.1"/>
    </source>
</evidence>
<accession>A0A558DNG1</accession>
<keyword evidence="4" id="KW-0238">DNA-binding</keyword>
<dbReference type="FunFam" id="3.40.50.300:FF:000006">
    <property type="entry name" value="DNA-binding transcriptional regulator NtrC"/>
    <property type="match status" value="1"/>
</dbReference>
<protein>
    <submittedName>
        <fullName evidence="9">Sigma-54-dependent Fis family transcriptional regulator</fullName>
    </submittedName>
</protein>
<dbReference type="Gene3D" id="3.40.50.300">
    <property type="entry name" value="P-loop containing nucleotide triphosphate hydrolases"/>
    <property type="match status" value="1"/>
</dbReference>
<sequence>MNRQPTLLIVDDEVRGLEALARILEDDFDVKTATNAKDAEQILEREWVSIVLCDQRMPETTGVEFLTKVRQQWPDVVRMIISGYTDAEDIIQGINEAGIYQYITKPWHPDSLLLTLKNAAHLFKLQRENELLNIELKRNPDVLEKKVSDKRKQLKQQHHSDDGIVRAEGSPMDVVCAKVNRVSPYDVTVLLSGESGTGKELCARALHYNSLRGDKPFVVENCAALPDELLESELFGYKRGAFTGAVEDRAGLFERADGGTIFLDEIGEVSPAFQVKLLRVIQEGEIRPLGCARRRNVDVRIIAATNKDLETEVRAGRFRQDLYYRLSTISIHLPPLRDRKIDIPPIANALLQSAMRSLNKQVNGFSRETLACMQAYHWPGNVRELQNEIQHMLVMSNDKILGAELLSPRVLRAAPKEDEAQMDVLATLDGSLKERIESIEARILRESLIRHRWNKSQAARDLGLSRVGLRSKLERYGLEQISQVDEVCGEADVDSNI</sequence>
<dbReference type="InterPro" id="IPR003593">
    <property type="entry name" value="AAA+_ATPase"/>
</dbReference>
<dbReference type="Proteomes" id="UP000316649">
    <property type="component" value="Unassembled WGS sequence"/>
</dbReference>
<dbReference type="PANTHER" id="PTHR32071:SF117">
    <property type="entry name" value="PTS-DEPENDENT DIHYDROXYACETONE KINASE OPERON REGULATORY PROTEIN-RELATED"/>
    <property type="match status" value="1"/>
</dbReference>
<evidence type="ECO:0000313" key="10">
    <source>
        <dbReference type="Proteomes" id="UP000316649"/>
    </source>
</evidence>
<dbReference type="SMART" id="SM00448">
    <property type="entry name" value="REC"/>
    <property type="match status" value="1"/>
</dbReference>
<dbReference type="InterPro" id="IPR025944">
    <property type="entry name" value="Sigma_54_int_dom_CS"/>
</dbReference>
<name>A0A558DNG1_9GAMM</name>
<evidence type="ECO:0000256" key="1">
    <source>
        <dbReference type="ARBA" id="ARBA00022741"/>
    </source>
</evidence>
<dbReference type="PANTHER" id="PTHR32071">
    <property type="entry name" value="TRANSCRIPTIONAL REGULATORY PROTEIN"/>
    <property type="match status" value="1"/>
</dbReference>
<keyword evidence="5" id="KW-0804">Transcription</keyword>
<dbReference type="GO" id="GO:0043565">
    <property type="term" value="F:sequence-specific DNA binding"/>
    <property type="evidence" value="ECO:0007669"/>
    <property type="project" value="InterPro"/>
</dbReference>
<organism evidence="9 10">
    <name type="scientific">Sedimenticola selenatireducens</name>
    <dbReference type="NCBI Taxonomy" id="191960"/>
    <lineage>
        <taxon>Bacteria</taxon>
        <taxon>Pseudomonadati</taxon>
        <taxon>Pseudomonadota</taxon>
        <taxon>Gammaproteobacteria</taxon>
        <taxon>Chromatiales</taxon>
        <taxon>Sedimenticolaceae</taxon>
        <taxon>Sedimenticola</taxon>
    </lineage>
</organism>
<dbReference type="InterPro" id="IPR002078">
    <property type="entry name" value="Sigma_54_int"/>
</dbReference>
<evidence type="ECO:0000259" key="7">
    <source>
        <dbReference type="PROSITE" id="PS50045"/>
    </source>
</evidence>
<feature type="domain" description="Sigma-54 factor interaction" evidence="7">
    <location>
        <begin position="165"/>
        <end position="394"/>
    </location>
</feature>
<reference evidence="9 10" key="1">
    <citation type="submission" date="2019-07" db="EMBL/GenBank/DDBJ databases">
        <title>The pathways for chlorine oxyanion respiration interact through the shared metabolite chlorate.</title>
        <authorList>
            <person name="Barnum T.P."/>
            <person name="Cheng Y."/>
            <person name="Hill K.A."/>
            <person name="Lucas L.N."/>
            <person name="Carlson H.K."/>
            <person name="Coates J.D."/>
        </authorList>
    </citation>
    <scope>NUCLEOTIDE SEQUENCE [LARGE SCALE GENOMIC DNA]</scope>
    <source>
        <strain evidence="9 10">BK-1</strain>
    </source>
</reference>